<dbReference type="CDD" id="cd06662">
    <property type="entry name" value="SURF1"/>
    <property type="match status" value="1"/>
</dbReference>
<reference evidence="8" key="1">
    <citation type="journal article" date="2014" name="Int. J. Syst. Evol. Microbiol.">
        <title>Complete genome sequence of Corynebacterium casei LMG S-19264T (=DSM 44701T), isolated from a smear-ripened cheese.</title>
        <authorList>
            <consortium name="US DOE Joint Genome Institute (JGI-PGF)"/>
            <person name="Walter F."/>
            <person name="Albersmeier A."/>
            <person name="Kalinowski J."/>
            <person name="Ruckert C."/>
        </authorList>
    </citation>
    <scope>NUCLEOTIDE SEQUENCE</scope>
    <source>
        <strain evidence="8">CGMCC 4.7299</strain>
    </source>
</reference>
<dbReference type="PANTHER" id="PTHR23427">
    <property type="entry name" value="SURFEIT LOCUS PROTEIN"/>
    <property type="match status" value="1"/>
</dbReference>
<dbReference type="InterPro" id="IPR002994">
    <property type="entry name" value="Surf1/Shy1"/>
</dbReference>
<comment type="similarity">
    <text evidence="2 6">Belongs to the SURF1 family.</text>
</comment>
<dbReference type="Proteomes" id="UP000656042">
    <property type="component" value="Unassembled WGS sequence"/>
</dbReference>
<dbReference type="Pfam" id="PF02104">
    <property type="entry name" value="SURF1"/>
    <property type="match status" value="1"/>
</dbReference>
<dbReference type="GO" id="GO:0005886">
    <property type="term" value="C:plasma membrane"/>
    <property type="evidence" value="ECO:0007669"/>
    <property type="project" value="UniProtKB-SubCell"/>
</dbReference>
<comment type="caution">
    <text evidence="8">The sequence shown here is derived from an EMBL/GenBank/DDBJ whole genome shotgun (WGS) entry which is preliminary data.</text>
</comment>
<dbReference type="AlphaFoldDB" id="A0A8J3C0X1"/>
<evidence type="ECO:0000313" key="9">
    <source>
        <dbReference type="Proteomes" id="UP000656042"/>
    </source>
</evidence>
<feature type="compositionally biased region" description="Basic and acidic residues" evidence="7">
    <location>
        <begin position="266"/>
        <end position="288"/>
    </location>
</feature>
<evidence type="ECO:0000256" key="5">
    <source>
        <dbReference type="ARBA" id="ARBA00023136"/>
    </source>
</evidence>
<organism evidence="8 9">
    <name type="scientific">Mangrovihabitans endophyticus</name>
    <dbReference type="NCBI Taxonomy" id="1751298"/>
    <lineage>
        <taxon>Bacteria</taxon>
        <taxon>Bacillati</taxon>
        <taxon>Actinomycetota</taxon>
        <taxon>Actinomycetes</taxon>
        <taxon>Micromonosporales</taxon>
        <taxon>Micromonosporaceae</taxon>
        <taxon>Mangrovihabitans</taxon>
    </lineage>
</organism>
<feature type="compositionally biased region" description="Low complexity" evidence="7">
    <location>
        <begin position="289"/>
        <end position="300"/>
    </location>
</feature>
<feature type="region of interest" description="Disordered" evidence="7">
    <location>
        <begin position="247"/>
        <end position="300"/>
    </location>
</feature>
<dbReference type="PROSITE" id="PS50895">
    <property type="entry name" value="SURF1"/>
    <property type="match status" value="1"/>
</dbReference>
<evidence type="ECO:0000313" key="8">
    <source>
        <dbReference type="EMBL" id="GGL02633.1"/>
    </source>
</evidence>
<evidence type="ECO:0000256" key="2">
    <source>
        <dbReference type="ARBA" id="ARBA00007165"/>
    </source>
</evidence>
<evidence type="ECO:0000256" key="6">
    <source>
        <dbReference type="RuleBase" id="RU363076"/>
    </source>
</evidence>
<dbReference type="EMBL" id="BMMX01000020">
    <property type="protein sequence ID" value="GGL02633.1"/>
    <property type="molecule type" value="Genomic_DNA"/>
</dbReference>
<proteinExistence type="inferred from homology"/>
<dbReference type="RefSeq" id="WP_189080923.1">
    <property type="nucleotide sequence ID" value="NZ_BMMX01000020.1"/>
</dbReference>
<gene>
    <name evidence="8" type="ORF">GCM10012284_41540</name>
</gene>
<evidence type="ECO:0000256" key="1">
    <source>
        <dbReference type="ARBA" id="ARBA00004370"/>
    </source>
</evidence>
<evidence type="ECO:0000256" key="3">
    <source>
        <dbReference type="ARBA" id="ARBA00022692"/>
    </source>
</evidence>
<comment type="subcellular location">
    <subcellularLocation>
        <location evidence="6">Cell membrane</location>
        <topology evidence="6">Multi-pass membrane protein</topology>
    </subcellularLocation>
    <subcellularLocation>
        <location evidence="1">Membrane</location>
    </subcellularLocation>
</comment>
<reference evidence="8" key="2">
    <citation type="submission" date="2020-09" db="EMBL/GenBank/DDBJ databases">
        <authorList>
            <person name="Sun Q."/>
            <person name="Zhou Y."/>
        </authorList>
    </citation>
    <scope>NUCLEOTIDE SEQUENCE</scope>
    <source>
        <strain evidence="8">CGMCC 4.7299</strain>
    </source>
</reference>
<evidence type="ECO:0000256" key="7">
    <source>
        <dbReference type="SAM" id="MobiDB-lite"/>
    </source>
</evidence>
<accession>A0A8J3C0X1</accession>
<keyword evidence="9" id="KW-1185">Reference proteome</keyword>
<keyword evidence="3" id="KW-0812">Transmembrane</keyword>
<protein>
    <recommendedName>
        <fullName evidence="6">SURF1-like protein</fullName>
    </recommendedName>
</protein>
<sequence>MYRFLLTPRWLAAAALTVAASVTMVFLGNWQLHRYHERSAINQRIDAAATAAPAPLDTVLPAPAASSGVGRAPGVDTAWTKVAVTGRYDRTHEIQARGRTVDGSVGFEIVTPLVLDDGAAVLIDRGWVPPAAGGAIAAPQVPAAPTGPVTVVGQVHLSESRPAPIEHRDGRIDTRRIAVPRLAAQLPYPVYGAYVLLTEQRPAADPAFVRIPIDHENAWQNGGYAVQWWMFSVMALLVFGWQARKEARGDTGATPPPDRVAQADAARADAARADAARADPARGDRVAHADAAQADRSAAT</sequence>
<keyword evidence="6" id="KW-1003">Cell membrane</keyword>
<evidence type="ECO:0000256" key="4">
    <source>
        <dbReference type="ARBA" id="ARBA00022989"/>
    </source>
</evidence>
<dbReference type="PANTHER" id="PTHR23427:SF2">
    <property type="entry name" value="SURFEIT LOCUS PROTEIN 1"/>
    <property type="match status" value="1"/>
</dbReference>
<name>A0A8J3C0X1_9ACTN</name>
<keyword evidence="5" id="KW-0472">Membrane</keyword>
<keyword evidence="4" id="KW-1133">Transmembrane helix</keyword>
<dbReference type="InterPro" id="IPR045214">
    <property type="entry name" value="Surf1/Surf4"/>
</dbReference>